<feature type="compositionally biased region" description="Basic and acidic residues" evidence="1">
    <location>
        <begin position="42"/>
        <end position="54"/>
    </location>
</feature>
<protein>
    <recommendedName>
        <fullName evidence="2">F-box domain-containing protein</fullName>
    </recommendedName>
</protein>
<evidence type="ECO:0000313" key="4">
    <source>
        <dbReference type="Proteomes" id="UP000053257"/>
    </source>
</evidence>
<name>A0A0C3SA37_PHLG1</name>
<dbReference type="HOGENOM" id="CLU_010790_5_0_1"/>
<sequence>MALPTEINPATDTQEDVNPQPQIHDPQGAQRLENNVPGPEASEPKIVEHRDEAQSIRPNPAQKRKSTAAQSGKRSRPRLSLRTFVDAPVDVLIEVFSHLHPTDLLNLAQTSKTFRAFLLGPASRVVWVRVLAGVPGLPPLPDARTLPAGLHVCAPAYSALLFRSRCTSCGKPNQRSIAAVTFMRCCSECRAKSETLATVGKDWAQGWPDEVRRELPALSALLPCFFFRRKARVPHSVWDAFVDRRAAMDATLLGKPKAEAVNIVRAFVKEYEDSMVAMLDFASRILLWEQNRANNVAIERSKAYDRRHEQVLERLSENGLKQEFDGLPTYLKEDIRTVVVRGGPFPLTDRAWSIIHAEILQRMELCRKTSAMALKGAEVAIKQFIVWYKRRGIHHLPLTPFMPSITDICMHPEIRHILMLQAKRVLSPPSATISPELFEQNVQARLCNAVTDLRARITLSLTGVLRRGLDAQMHIGLIDHPKLLLACAWFSVPTQDGDILTPLRWHEVWRQVCYESTSPRYVPPTPIGPFDAIKWMLWSLCRNHVPSMQRISLDVRFDTLAYKKVVAIMHLIGRDVYTTSEVDMDRSDDRFACLVCGHAMGWRRLVYHSCVWLDPSAAVPDPQIELLDPISTMHLRALDVPHLDPYATLDEPPTGVLCRACRPHDYRYWSPVHRAYLRAHLQAQHGIVCDEVKEGEHYYPSWTIDPSEVLKAREPRSVLVYESAAATALPPAVPSGELA</sequence>
<feature type="domain" description="F-box" evidence="2">
    <location>
        <begin position="81"/>
        <end position="130"/>
    </location>
</feature>
<evidence type="ECO:0000259" key="2">
    <source>
        <dbReference type="PROSITE" id="PS50181"/>
    </source>
</evidence>
<dbReference type="PROSITE" id="PS50181">
    <property type="entry name" value="FBOX"/>
    <property type="match status" value="1"/>
</dbReference>
<dbReference type="EMBL" id="KN840473">
    <property type="protein sequence ID" value="KIP08847.1"/>
    <property type="molecule type" value="Genomic_DNA"/>
</dbReference>
<dbReference type="CDD" id="cd09917">
    <property type="entry name" value="F-box_SF"/>
    <property type="match status" value="1"/>
</dbReference>
<dbReference type="SUPFAM" id="SSF81383">
    <property type="entry name" value="F-box domain"/>
    <property type="match status" value="1"/>
</dbReference>
<dbReference type="AlphaFoldDB" id="A0A0C3SA37"/>
<gene>
    <name evidence="3" type="ORF">PHLGIDRAFT_116852</name>
</gene>
<organism evidence="3 4">
    <name type="scientific">Phlebiopsis gigantea (strain 11061_1 CR5-6)</name>
    <name type="common">White-rot fungus</name>
    <name type="synonym">Peniophora gigantea</name>
    <dbReference type="NCBI Taxonomy" id="745531"/>
    <lineage>
        <taxon>Eukaryota</taxon>
        <taxon>Fungi</taxon>
        <taxon>Dikarya</taxon>
        <taxon>Basidiomycota</taxon>
        <taxon>Agaricomycotina</taxon>
        <taxon>Agaricomycetes</taxon>
        <taxon>Polyporales</taxon>
        <taxon>Phanerochaetaceae</taxon>
        <taxon>Phlebiopsis</taxon>
    </lineage>
</organism>
<accession>A0A0C3SA37</accession>
<evidence type="ECO:0000256" key="1">
    <source>
        <dbReference type="SAM" id="MobiDB-lite"/>
    </source>
</evidence>
<dbReference type="Proteomes" id="UP000053257">
    <property type="component" value="Unassembled WGS sequence"/>
</dbReference>
<keyword evidence="4" id="KW-1185">Reference proteome</keyword>
<evidence type="ECO:0000313" key="3">
    <source>
        <dbReference type="EMBL" id="KIP08847.1"/>
    </source>
</evidence>
<proteinExistence type="predicted"/>
<reference evidence="3 4" key="1">
    <citation type="journal article" date="2014" name="PLoS Genet.">
        <title>Analysis of the Phlebiopsis gigantea genome, transcriptome and secretome provides insight into its pioneer colonization strategies of wood.</title>
        <authorList>
            <person name="Hori C."/>
            <person name="Ishida T."/>
            <person name="Igarashi K."/>
            <person name="Samejima M."/>
            <person name="Suzuki H."/>
            <person name="Master E."/>
            <person name="Ferreira P."/>
            <person name="Ruiz-Duenas F.J."/>
            <person name="Held B."/>
            <person name="Canessa P."/>
            <person name="Larrondo L.F."/>
            <person name="Schmoll M."/>
            <person name="Druzhinina I.S."/>
            <person name="Kubicek C.P."/>
            <person name="Gaskell J.A."/>
            <person name="Kersten P."/>
            <person name="St John F."/>
            <person name="Glasner J."/>
            <person name="Sabat G."/>
            <person name="Splinter BonDurant S."/>
            <person name="Syed K."/>
            <person name="Yadav J."/>
            <person name="Mgbeahuruike A.C."/>
            <person name="Kovalchuk A."/>
            <person name="Asiegbu F.O."/>
            <person name="Lackner G."/>
            <person name="Hoffmeister D."/>
            <person name="Rencoret J."/>
            <person name="Gutierrez A."/>
            <person name="Sun H."/>
            <person name="Lindquist E."/>
            <person name="Barry K."/>
            <person name="Riley R."/>
            <person name="Grigoriev I.V."/>
            <person name="Henrissat B."/>
            <person name="Kues U."/>
            <person name="Berka R.M."/>
            <person name="Martinez A.T."/>
            <person name="Covert S.F."/>
            <person name="Blanchette R.A."/>
            <person name="Cullen D."/>
        </authorList>
    </citation>
    <scope>NUCLEOTIDE SEQUENCE [LARGE SCALE GENOMIC DNA]</scope>
    <source>
        <strain evidence="3 4">11061_1 CR5-6</strain>
    </source>
</reference>
<feature type="region of interest" description="Disordered" evidence="1">
    <location>
        <begin position="1"/>
        <end position="78"/>
    </location>
</feature>
<dbReference type="InterPro" id="IPR036047">
    <property type="entry name" value="F-box-like_dom_sf"/>
</dbReference>
<dbReference type="OrthoDB" id="2526341at2759"/>
<feature type="compositionally biased region" description="Polar residues" evidence="1">
    <location>
        <begin position="8"/>
        <end position="21"/>
    </location>
</feature>
<dbReference type="Pfam" id="PF12937">
    <property type="entry name" value="F-box-like"/>
    <property type="match status" value="1"/>
</dbReference>
<dbReference type="InterPro" id="IPR001810">
    <property type="entry name" value="F-box_dom"/>
</dbReference>